<keyword evidence="3" id="KW-1185">Reference proteome</keyword>
<dbReference type="RefSeq" id="WP_200773539.1">
    <property type="nucleotide sequence ID" value="NZ_FQXN01000004.1"/>
</dbReference>
<dbReference type="Proteomes" id="UP000242592">
    <property type="component" value="Unassembled WGS sequence"/>
</dbReference>
<reference evidence="3" key="1">
    <citation type="submission" date="2016-11" db="EMBL/GenBank/DDBJ databases">
        <authorList>
            <person name="Varghese N."/>
            <person name="Submissions S."/>
        </authorList>
    </citation>
    <scope>NUCLEOTIDE SEQUENCE [LARGE SCALE GENOMIC DNA]</scope>
    <source>
        <strain evidence="3">DSM 15807</strain>
    </source>
</reference>
<organism evidence="2 3">
    <name type="scientific">Thermosipho atlanticus DSM 15807</name>
    <dbReference type="NCBI Taxonomy" id="1123380"/>
    <lineage>
        <taxon>Bacteria</taxon>
        <taxon>Thermotogati</taxon>
        <taxon>Thermotogota</taxon>
        <taxon>Thermotogae</taxon>
        <taxon>Thermotogales</taxon>
        <taxon>Fervidobacteriaceae</taxon>
        <taxon>Thermosipho</taxon>
    </lineage>
</organism>
<dbReference type="STRING" id="1123380.SAMN02745199_1175"/>
<dbReference type="AlphaFoldDB" id="A0A1M5T560"/>
<feature type="compositionally biased region" description="Basic and acidic residues" evidence="1">
    <location>
        <begin position="22"/>
        <end position="47"/>
    </location>
</feature>
<sequence>MTKKVKILSQIELIKLSSSGNKEAKKELEKRLKDMVNSDDKSKKGNS</sequence>
<evidence type="ECO:0000313" key="3">
    <source>
        <dbReference type="Proteomes" id="UP000242592"/>
    </source>
</evidence>
<name>A0A1M5T560_9BACT</name>
<proteinExistence type="predicted"/>
<evidence type="ECO:0000256" key="1">
    <source>
        <dbReference type="SAM" id="MobiDB-lite"/>
    </source>
</evidence>
<feature type="region of interest" description="Disordered" evidence="1">
    <location>
        <begin position="19"/>
        <end position="47"/>
    </location>
</feature>
<protein>
    <submittedName>
        <fullName evidence="2">Uncharacterized protein</fullName>
    </submittedName>
</protein>
<accession>A0A1M5T560</accession>
<gene>
    <name evidence="2" type="ORF">SAMN02745199_1175</name>
</gene>
<dbReference type="EMBL" id="FQXN01000004">
    <property type="protein sequence ID" value="SHH45864.1"/>
    <property type="molecule type" value="Genomic_DNA"/>
</dbReference>
<evidence type="ECO:0000313" key="2">
    <source>
        <dbReference type="EMBL" id="SHH45864.1"/>
    </source>
</evidence>